<dbReference type="AlphaFoldDB" id="A0A9W9Z5Y7"/>
<comment type="caution">
    <text evidence="1">The sequence shown here is derived from an EMBL/GenBank/DDBJ whole genome shotgun (WGS) entry which is preliminary data.</text>
</comment>
<evidence type="ECO:0000313" key="1">
    <source>
        <dbReference type="EMBL" id="KAJ7375737.1"/>
    </source>
</evidence>
<accession>A0A9W9Z5Y7</accession>
<reference evidence="1" key="1">
    <citation type="submission" date="2023-01" db="EMBL/GenBank/DDBJ databases">
        <title>Genome assembly of the deep-sea coral Lophelia pertusa.</title>
        <authorList>
            <person name="Herrera S."/>
            <person name="Cordes E."/>
        </authorList>
    </citation>
    <scope>NUCLEOTIDE SEQUENCE</scope>
    <source>
        <strain evidence="1">USNM1676648</strain>
        <tissue evidence="1">Polyp</tissue>
    </source>
</reference>
<dbReference type="SUPFAM" id="SSF50998">
    <property type="entry name" value="Quinoprotein alcohol dehydrogenase-like"/>
    <property type="match status" value="1"/>
</dbReference>
<dbReference type="Gene3D" id="2.130.10.10">
    <property type="entry name" value="YVTN repeat-like/Quinoprotein amine dehydrogenase"/>
    <property type="match status" value="1"/>
</dbReference>
<gene>
    <name evidence="1" type="ORF">OS493_039206</name>
</gene>
<dbReference type="Proteomes" id="UP001163046">
    <property type="component" value="Unassembled WGS sequence"/>
</dbReference>
<name>A0A9W9Z5Y7_9CNID</name>
<dbReference type="InterPro" id="IPR015943">
    <property type="entry name" value="WD40/YVTN_repeat-like_dom_sf"/>
</dbReference>
<protein>
    <submittedName>
        <fullName evidence="1">Uncharacterized protein</fullName>
    </submittedName>
</protein>
<sequence>MTESFDLLNKCLSLSAHPLRLDPRQLSVQLMGRLHKYIKKKELPFLKKVLEAAHNDDELLVALGDAGVRIWETGSGKLVHDISVKGINVEEEFGSLDASGELAVYCVHDQKTVHVLNVKTGKEVYKRGLANGRNPRRVERDKSKKRYTLPRGSSCLLVSKGTLKSQLKVYDATTDGKTVIAIRNNHELVKWDLNTGEATIVARLQPAFGVFGRRGDVVATAGSDGILRLYDARESVDEDETDVTAITKGCADSIWMLSAAADNRHVIASCTVKVMPEIAVWDALAGSKSVLSKQ</sequence>
<keyword evidence="2" id="KW-1185">Reference proteome</keyword>
<evidence type="ECO:0000313" key="2">
    <source>
        <dbReference type="Proteomes" id="UP001163046"/>
    </source>
</evidence>
<proteinExistence type="predicted"/>
<dbReference type="InterPro" id="IPR011047">
    <property type="entry name" value="Quinoprotein_ADH-like_sf"/>
</dbReference>
<dbReference type="EMBL" id="MU826514">
    <property type="protein sequence ID" value="KAJ7375737.1"/>
    <property type="molecule type" value="Genomic_DNA"/>
</dbReference>
<organism evidence="1 2">
    <name type="scientific">Desmophyllum pertusum</name>
    <dbReference type="NCBI Taxonomy" id="174260"/>
    <lineage>
        <taxon>Eukaryota</taxon>
        <taxon>Metazoa</taxon>
        <taxon>Cnidaria</taxon>
        <taxon>Anthozoa</taxon>
        <taxon>Hexacorallia</taxon>
        <taxon>Scleractinia</taxon>
        <taxon>Caryophylliina</taxon>
        <taxon>Caryophylliidae</taxon>
        <taxon>Desmophyllum</taxon>
    </lineage>
</organism>